<feature type="non-terminal residue" evidence="4">
    <location>
        <position position="1"/>
    </location>
</feature>
<feature type="non-terminal residue" evidence="4">
    <location>
        <position position="360"/>
    </location>
</feature>
<dbReference type="Proteomes" id="UP001497623">
    <property type="component" value="Unassembled WGS sequence"/>
</dbReference>
<keyword evidence="5" id="KW-1185">Reference proteome</keyword>
<accession>A0AAV2SG46</accession>
<dbReference type="EMBL" id="CAXKWB010072465">
    <property type="protein sequence ID" value="CAL4196203.1"/>
    <property type="molecule type" value="Genomic_DNA"/>
</dbReference>
<dbReference type="InterPro" id="IPR011010">
    <property type="entry name" value="DNA_brk_join_enz"/>
</dbReference>
<dbReference type="InterPro" id="IPR013762">
    <property type="entry name" value="Integrase-like_cat_sf"/>
</dbReference>
<dbReference type="PANTHER" id="PTHR34605:SF3">
    <property type="entry name" value="P CELL-TYPE AGGLUTINATION PROTEIN MAP4-LIKE-RELATED"/>
    <property type="match status" value="1"/>
</dbReference>
<feature type="compositionally biased region" description="Basic and acidic residues" evidence="3">
    <location>
        <begin position="20"/>
        <end position="48"/>
    </location>
</feature>
<gene>
    <name evidence="4" type="ORF">MNOR_LOCUS37134</name>
</gene>
<evidence type="ECO:0000313" key="5">
    <source>
        <dbReference type="Proteomes" id="UP001497623"/>
    </source>
</evidence>
<dbReference type="SUPFAM" id="SSF56349">
    <property type="entry name" value="DNA breaking-rejoining enzymes"/>
    <property type="match status" value="1"/>
</dbReference>
<evidence type="ECO:0000256" key="3">
    <source>
        <dbReference type="SAM" id="MobiDB-lite"/>
    </source>
</evidence>
<dbReference type="GO" id="GO:0003677">
    <property type="term" value="F:DNA binding"/>
    <property type="evidence" value="ECO:0007669"/>
    <property type="project" value="UniProtKB-KW"/>
</dbReference>
<protein>
    <submittedName>
        <fullName evidence="4">Uncharacterized protein</fullName>
    </submittedName>
</protein>
<proteinExistence type="predicted"/>
<dbReference type="InterPro" id="IPR010998">
    <property type="entry name" value="Integrase_recombinase_N"/>
</dbReference>
<name>A0AAV2SG46_MEGNR</name>
<dbReference type="SUPFAM" id="SSF47823">
    <property type="entry name" value="lambda integrase-like, N-terminal domain"/>
    <property type="match status" value="1"/>
</dbReference>
<feature type="compositionally biased region" description="Polar residues" evidence="3">
    <location>
        <begin position="1"/>
        <end position="16"/>
    </location>
</feature>
<evidence type="ECO:0000313" key="4">
    <source>
        <dbReference type="EMBL" id="CAL4196203.1"/>
    </source>
</evidence>
<sequence length="360" mass="40796">NSRMTRLESGASNLDTSQDESQRENRGKKLTKKTGDRGSKVEEEKERTLRLMNDKLDALDRGVHIESDKESLAEERGEENLPRLKKKMTNKQKLECKCKVATTLEKTGSTFPVEDSATTGRSDSSGVVHKESWRRLQAESCVLRKRGLAHGTWANKISHLRAYTAFTCYYNVPDFPIQLGVLLRFIALLARGPYAYSSAANMLGSLKWFSVLLDPSSERTFEAALVSISMKGLKAQLSRPTHQKLPFAVPHLAEFYNFLNLNDPKQLAGWCAMLLAFFGCFRISNLVPAAKINFDPLKHLKRDDIRFTDKYVLVFYKWSKTNQNSGRVAWIPICPVSDERFNIQLHLKSLFSIVKVSSKA</sequence>
<dbReference type="PANTHER" id="PTHR34605">
    <property type="entry name" value="PHAGE_INTEGRASE DOMAIN-CONTAINING PROTEIN"/>
    <property type="match status" value="1"/>
</dbReference>
<feature type="region of interest" description="Disordered" evidence="3">
    <location>
        <begin position="1"/>
        <end position="48"/>
    </location>
</feature>
<keyword evidence="2" id="KW-0233">DNA recombination</keyword>
<keyword evidence="1" id="KW-0238">DNA-binding</keyword>
<dbReference type="Gene3D" id="1.10.150.130">
    <property type="match status" value="1"/>
</dbReference>
<dbReference type="InterPro" id="IPR052925">
    <property type="entry name" value="Phage_Integrase-like_Recomb"/>
</dbReference>
<dbReference type="GO" id="GO:0015074">
    <property type="term" value="P:DNA integration"/>
    <property type="evidence" value="ECO:0007669"/>
    <property type="project" value="InterPro"/>
</dbReference>
<dbReference type="AlphaFoldDB" id="A0AAV2SG46"/>
<comment type="caution">
    <text evidence="4">The sequence shown here is derived from an EMBL/GenBank/DDBJ whole genome shotgun (WGS) entry which is preliminary data.</text>
</comment>
<organism evidence="4 5">
    <name type="scientific">Meganyctiphanes norvegica</name>
    <name type="common">Northern krill</name>
    <name type="synonym">Thysanopoda norvegica</name>
    <dbReference type="NCBI Taxonomy" id="48144"/>
    <lineage>
        <taxon>Eukaryota</taxon>
        <taxon>Metazoa</taxon>
        <taxon>Ecdysozoa</taxon>
        <taxon>Arthropoda</taxon>
        <taxon>Crustacea</taxon>
        <taxon>Multicrustacea</taxon>
        <taxon>Malacostraca</taxon>
        <taxon>Eumalacostraca</taxon>
        <taxon>Eucarida</taxon>
        <taxon>Euphausiacea</taxon>
        <taxon>Euphausiidae</taxon>
        <taxon>Meganyctiphanes</taxon>
    </lineage>
</organism>
<evidence type="ECO:0000256" key="1">
    <source>
        <dbReference type="ARBA" id="ARBA00023125"/>
    </source>
</evidence>
<dbReference type="Gene3D" id="1.10.443.10">
    <property type="entry name" value="Intergrase catalytic core"/>
    <property type="match status" value="1"/>
</dbReference>
<evidence type="ECO:0000256" key="2">
    <source>
        <dbReference type="ARBA" id="ARBA00023172"/>
    </source>
</evidence>
<dbReference type="GO" id="GO:0006310">
    <property type="term" value="P:DNA recombination"/>
    <property type="evidence" value="ECO:0007669"/>
    <property type="project" value="UniProtKB-KW"/>
</dbReference>
<reference evidence="4 5" key="1">
    <citation type="submission" date="2024-05" db="EMBL/GenBank/DDBJ databases">
        <authorList>
            <person name="Wallberg A."/>
        </authorList>
    </citation>
    <scope>NUCLEOTIDE SEQUENCE [LARGE SCALE GENOMIC DNA]</scope>
</reference>